<dbReference type="Pfam" id="PF13377">
    <property type="entry name" value="Peripla_BP_3"/>
    <property type="match status" value="1"/>
</dbReference>
<keyword evidence="1" id="KW-0805">Transcription regulation</keyword>
<dbReference type="Proteomes" id="UP000254621">
    <property type="component" value="Unassembled WGS sequence"/>
</dbReference>
<keyword evidence="3" id="KW-0804">Transcription</keyword>
<proteinExistence type="predicted"/>
<keyword evidence="2" id="KW-0238">DNA-binding</keyword>
<accession>A0A380P8E6</accession>
<dbReference type="GO" id="GO:0003677">
    <property type="term" value="F:DNA binding"/>
    <property type="evidence" value="ECO:0007669"/>
    <property type="project" value="UniProtKB-KW"/>
</dbReference>
<feature type="domain" description="Transcriptional regulator LacI/GalR-like sensor" evidence="4">
    <location>
        <begin position="1"/>
        <end position="81"/>
    </location>
</feature>
<sequence length="83" mass="9179">MAAGVLNGLTDLGLHLPQDFELISNNSQLTRMTRPAMSSITQPIYDIGAVSMRMLTKLMGHEELDDTQIELMHGFTTRDSTAK</sequence>
<evidence type="ECO:0000259" key="4">
    <source>
        <dbReference type="Pfam" id="PF13377"/>
    </source>
</evidence>
<name>A0A380P8E6_WEIVI</name>
<dbReference type="AlphaFoldDB" id="A0A380P8E6"/>
<evidence type="ECO:0000313" key="5">
    <source>
        <dbReference type="EMBL" id="SUP61094.1"/>
    </source>
</evidence>
<organism evidence="5 6">
    <name type="scientific">Weissella viridescens</name>
    <name type="common">Lactobacillus viridescens</name>
    <dbReference type="NCBI Taxonomy" id="1629"/>
    <lineage>
        <taxon>Bacteria</taxon>
        <taxon>Bacillati</taxon>
        <taxon>Bacillota</taxon>
        <taxon>Bacilli</taxon>
        <taxon>Lactobacillales</taxon>
        <taxon>Lactobacillaceae</taxon>
        <taxon>Weissella</taxon>
    </lineage>
</organism>
<dbReference type="SUPFAM" id="SSF53822">
    <property type="entry name" value="Periplasmic binding protein-like I"/>
    <property type="match status" value="1"/>
</dbReference>
<evidence type="ECO:0000256" key="3">
    <source>
        <dbReference type="ARBA" id="ARBA00023163"/>
    </source>
</evidence>
<dbReference type="InterPro" id="IPR046335">
    <property type="entry name" value="LacI/GalR-like_sensor"/>
</dbReference>
<dbReference type="EMBL" id="UHIV01000006">
    <property type="protein sequence ID" value="SUP61094.1"/>
    <property type="molecule type" value="Genomic_DNA"/>
</dbReference>
<gene>
    <name evidence="5" type="primary">ccpA_1</name>
    <name evidence="5" type="ORF">NCTC13645_02226</name>
</gene>
<dbReference type="Gene3D" id="3.40.50.2300">
    <property type="match status" value="2"/>
</dbReference>
<evidence type="ECO:0000256" key="2">
    <source>
        <dbReference type="ARBA" id="ARBA00023125"/>
    </source>
</evidence>
<evidence type="ECO:0000256" key="1">
    <source>
        <dbReference type="ARBA" id="ARBA00023015"/>
    </source>
</evidence>
<dbReference type="InterPro" id="IPR028082">
    <property type="entry name" value="Peripla_BP_I"/>
</dbReference>
<evidence type="ECO:0000313" key="6">
    <source>
        <dbReference type="Proteomes" id="UP000254621"/>
    </source>
</evidence>
<protein>
    <submittedName>
        <fullName evidence="5">Catabolite control protein</fullName>
    </submittedName>
</protein>
<reference evidence="5 6" key="1">
    <citation type="submission" date="2018-06" db="EMBL/GenBank/DDBJ databases">
        <authorList>
            <consortium name="Pathogen Informatics"/>
            <person name="Doyle S."/>
        </authorList>
    </citation>
    <scope>NUCLEOTIDE SEQUENCE [LARGE SCALE GENOMIC DNA]</scope>
    <source>
        <strain evidence="5 6">NCTC13645</strain>
    </source>
</reference>